<reference evidence="17" key="1">
    <citation type="submission" date="2020-11" db="EMBL/GenBank/DDBJ databases">
        <authorList>
            <consortium name="DOE Joint Genome Institute"/>
            <person name="Ahrendt S."/>
            <person name="Riley R."/>
            <person name="Andreopoulos W."/>
            <person name="Labutti K."/>
            <person name="Pangilinan J."/>
            <person name="Ruiz-Duenas F.J."/>
            <person name="Barrasa J.M."/>
            <person name="Sanchez-Garcia M."/>
            <person name="Camarero S."/>
            <person name="Miyauchi S."/>
            <person name="Serrano A."/>
            <person name="Linde D."/>
            <person name="Babiker R."/>
            <person name="Drula E."/>
            <person name="Ayuso-Fernandez I."/>
            <person name="Pacheco R."/>
            <person name="Padilla G."/>
            <person name="Ferreira P."/>
            <person name="Barriuso J."/>
            <person name="Kellner H."/>
            <person name="Castanera R."/>
            <person name="Alfaro M."/>
            <person name="Ramirez L."/>
            <person name="Pisabarro A.G."/>
            <person name="Kuo A."/>
            <person name="Tritt A."/>
            <person name="Lipzen A."/>
            <person name="He G."/>
            <person name="Yan M."/>
            <person name="Ng V."/>
            <person name="Cullen D."/>
            <person name="Martin F."/>
            <person name="Rosso M.-N."/>
            <person name="Henrissat B."/>
            <person name="Hibbett D."/>
            <person name="Martinez A.T."/>
            <person name="Grigoriev I.V."/>
        </authorList>
    </citation>
    <scope>NUCLEOTIDE SEQUENCE</scope>
    <source>
        <strain evidence="17">CBS 506.95</strain>
    </source>
</reference>
<dbReference type="InterPro" id="IPR019786">
    <property type="entry name" value="Zinc_finger_PHD-type_CS"/>
</dbReference>
<dbReference type="CDD" id="cd16858">
    <property type="entry name" value="ING_ING3_Yng2p"/>
    <property type="match status" value="1"/>
</dbReference>
<dbReference type="InterPro" id="IPR011011">
    <property type="entry name" value="Znf_FYVE_PHD"/>
</dbReference>
<feature type="compositionally biased region" description="Low complexity" evidence="15">
    <location>
        <begin position="233"/>
        <end position="246"/>
    </location>
</feature>
<evidence type="ECO:0000256" key="8">
    <source>
        <dbReference type="ARBA" id="ARBA00023015"/>
    </source>
</evidence>
<dbReference type="GO" id="GO:0008270">
    <property type="term" value="F:zinc ion binding"/>
    <property type="evidence" value="ECO:0007669"/>
    <property type="project" value="UniProtKB-KW"/>
</dbReference>
<comment type="subunit">
    <text evidence="14">Component of an histone acetyltransferase complex. Interacts with H3K4me3 and to a lesser extent with H3K4me2.</text>
</comment>
<dbReference type="SMART" id="SM01408">
    <property type="entry name" value="ING"/>
    <property type="match status" value="1"/>
</dbReference>
<evidence type="ECO:0000256" key="2">
    <source>
        <dbReference type="ARBA" id="ARBA00010210"/>
    </source>
</evidence>
<dbReference type="SUPFAM" id="SSF57903">
    <property type="entry name" value="FYVE/PHD zinc finger"/>
    <property type="match status" value="1"/>
</dbReference>
<name>A0A9P6ETJ5_9AGAR</name>
<evidence type="ECO:0000256" key="7">
    <source>
        <dbReference type="ARBA" id="ARBA00022853"/>
    </source>
</evidence>
<dbReference type="Pfam" id="PF12998">
    <property type="entry name" value="ING"/>
    <property type="match status" value="1"/>
</dbReference>
<dbReference type="AlphaFoldDB" id="A0A9P6ETJ5"/>
<feature type="site" description="Histone H3K4me3 binding" evidence="11">
    <location>
        <position position="303"/>
    </location>
</feature>
<dbReference type="PROSITE" id="PS50016">
    <property type="entry name" value="ZF_PHD_2"/>
    <property type="match status" value="1"/>
</dbReference>
<dbReference type="GO" id="GO:0005634">
    <property type="term" value="C:nucleus"/>
    <property type="evidence" value="ECO:0007669"/>
    <property type="project" value="UniProtKB-SubCell"/>
</dbReference>
<keyword evidence="6 12" id="KW-0862">Zinc</keyword>
<evidence type="ECO:0000256" key="12">
    <source>
        <dbReference type="PIRSR" id="PIRSR628651-51"/>
    </source>
</evidence>
<keyword evidence="8" id="KW-0805">Transcription regulation</keyword>
<feature type="binding site" evidence="12">
    <location>
        <position position="299"/>
    </location>
    <ligand>
        <name>Zn(2+)</name>
        <dbReference type="ChEBI" id="CHEBI:29105"/>
        <label>2</label>
    </ligand>
</feature>
<feature type="binding site" evidence="12">
    <location>
        <position position="294"/>
    </location>
    <ligand>
        <name>Zn(2+)</name>
        <dbReference type="ChEBI" id="CHEBI:29105"/>
        <label>2</label>
    </ligand>
</feature>
<evidence type="ECO:0000313" key="17">
    <source>
        <dbReference type="EMBL" id="KAF9534597.1"/>
    </source>
</evidence>
<feature type="binding site" evidence="12">
    <location>
        <position position="305"/>
    </location>
    <ligand>
        <name>Zn(2+)</name>
        <dbReference type="ChEBI" id="CHEBI:29105"/>
        <label>1</label>
    </ligand>
</feature>
<keyword evidence="3" id="KW-0341">Growth regulation</keyword>
<comment type="similarity">
    <text evidence="2 14">Belongs to the ING family.</text>
</comment>
<keyword evidence="7 14" id="KW-0156">Chromatin regulator</keyword>
<accession>A0A9P6ETJ5</accession>
<evidence type="ECO:0000256" key="11">
    <source>
        <dbReference type="PIRSR" id="PIRSR628651-50"/>
    </source>
</evidence>
<dbReference type="InterPro" id="IPR001965">
    <property type="entry name" value="Znf_PHD"/>
</dbReference>
<feature type="region of interest" description="Disordered" evidence="15">
    <location>
        <begin position="70"/>
        <end position="92"/>
    </location>
</feature>
<evidence type="ECO:0000256" key="4">
    <source>
        <dbReference type="ARBA" id="ARBA00022723"/>
    </source>
</evidence>
<evidence type="ECO:0000259" key="16">
    <source>
        <dbReference type="PROSITE" id="PS50016"/>
    </source>
</evidence>
<dbReference type="SMART" id="SM00249">
    <property type="entry name" value="PHD"/>
    <property type="match status" value="1"/>
</dbReference>
<evidence type="ECO:0000256" key="1">
    <source>
        <dbReference type="ARBA" id="ARBA00004123"/>
    </source>
</evidence>
<dbReference type="GO" id="GO:0000785">
    <property type="term" value="C:chromatin"/>
    <property type="evidence" value="ECO:0007669"/>
    <property type="project" value="UniProtKB-ARBA"/>
</dbReference>
<dbReference type="PROSITE" id="PS01359">
    <property type="entry name" value="ZF_PHD_1"/>
    <property type="match status" value="1"/>
</dbReference>
<feature type="binding site" evidence="12">
    <location>
        <position position="281"/>
    </location>
    <ligand>
        <name>Zn(2+)</name>
        <dbReference type="ChEBI" id="CHEBI:29105"/>
        <label>1</label>
    </ligand>
</feature>
<comment type="function">
    <text evidence="14">Component of an histone acetyltransferase complex.</text>
</comment>
<feature type="site" description="Histone H3K4me3 binding" evidence="11">
    <location>
        <position position="280"/>
    </location>
</feature>
<evidence type="ECO:0000256" key="14">
    <source>
        <dbReference type="RuleBase" id="RU361213"/>
    </source>
</evidence>
<feature type="binding site" evidence="12">
    <location>
        <position position="321"/>
    </location>
    <ligand>
        <name>Zn(2+)</name>
        <dbReference type="ChEBI" id="CHEBI:29105"/>
        <label>2</label>
    </ligand>
</feature>
<keyword evidence="9" id="KW-0804">Transcription</keyword>
<keyword evidence="18" id="KW-1185">Reference proteome</keyword>
<dbReference type="CDD" id="cd15505">
    <property type="entry name" value="PHD_ING"/>
    <property type="match status" value="1"/>
</dbReference>
<organism evidence="17 18">
    <name type="scientific">Crepidotus variabilis</name>
    <dbReference type="NCBI Taxonomy" id="179855"/>
    <lineage>
        <taxon>Eukaryota</taxon>
        <taxon>Fungi</taxon>
        <taxon>Dikarya</taxon>
        <taxon>Basidiomycota</taxon>
        <taxon>Agaricomycotina</taxon>
        <taxon>Agaricomycetes</taxon>
        <taxon>Agaricomycetidae</taxon>
        <taxon>Agaricales</taxon>
        <taxon>Agaricineae</taxon>
        <taxon>Crepidotaceae</taxon>
        <taxon>Crepidotus</taxon>
    </lineage>
</organism>
<evidence type="ECO:0000313" key="18">
    <source>
        <dbReference type="Proteomes" id="UP000807306"/>
    </source>
</evidence>
<dbReference type="PANTHER" id="PTHR10333">
    <property type="entry name" value="INHIBITOR OF GROWTH PROTEIN"/>
    <property type="match status" value="1"/>
</dbReference>
<evidence type="ECO:0000256" key="3">
    <source>
        <dbReference type="ARBA" id="ARBA00022604"/>
    </source>
</evidence>
<evidence type="ECO:0000256" key="10">
    <source>
        <dbReference type="ARBA" id="ARBA00023242"/>
    </source>
</evidence>
<protein>
    <recommendedName>
        <fullName evidence="14">Chromatin modification-related protein</fullName>
    </recommendedName>
</protein>
<keyword evidence="5 13" id="KW-0863">Zinc-finger</keyword>
<feature type="site" description="Histone H3K4me3 binding" evidence="11">
    <location>
        <position position="295"/>
    </location>
</feature>
<comment type="domain">
    <text evidence="14">The PHD-type zinc finger mediates the binding to H3K4me3.</text>
</comment>
<feature type="domain" description="PHD-type" evidence="16">
    <location>
        <begin position="278"/>
        <end position="327"/>
    </location>
</feature>
<dbReference type="InterPro" id="IPR013083">
    <property type="entry name" value="Znf_RING/FYVE/PHD"/>
</dbReference>
<evidence type="ECO:0000256" key="6">
    <source>
        <dbReference type="ARBA" id="ARBA00022833"/>
    </source>
</evidence>
<dbReference type="EMBL" id="MU157825">
    <property type="protein sequence ID" value="KAF9534597.1"/>
    <property type="molecule type" value="Genomic_DNA"/>
</dbReference>
<feature type="region of interest" description="Disordered" evidence="15">
    <location>
        <begin position="215"/>
        <end position="273"/>
    </location>
</feature>
<dbReference type="Gene3D" id="3.30.40.10">
    <property type="entry name" value="Zinc/RING finger domain, C3HC4 (zinc finger)"/>
    <property type="match status" value="1"/>
</dbReference>
<keyword evidence="4 12" id="KW-0479">Metal-binding</keyword>
<gene>
    <name evidence="17" type="ORF">CPB83DRAFT_842582</name>
</gene>
<sequence length="337" mass="36963">MASIPGPNFEEAATVAAEFITSLDNLPKEVEHLLQEIRIKEQKCQELLQDTAKDQARYIKSTLKTMPASIGLPSGANGKKSTSPTPAPIGLSSKAHLPGRIVSAYAEVETLNEEKIALAHRLINLLSLTRARLDSDLVKVRTLQGEPLEEIQASSLAVANQAQLIVSAPIPAKRLETPISGISTVAQINESLRNATTGLQIDPSSSAGYKKRRLTTNTSIKLPSPAPSIVPQSSTSTVSRSRLSRLARMQMDEEEVEPEPDAEGDEEFEGEDAEEDSTLYCFCHKQSYGDMIGCDNPDCSYQWFHLTCVGVKQPLPDKWYCPECSKNRSDKRKGRKK</sequence>
<evidence type="ECO:0000256" key="9">
    <source>
        <dbReference type="ARBA" id="ARBA00023163"/>
    </source>
</evidence>
<proteinExistence type="inferred from homology"/>
<evidence type="ECO:0000256" key="5">
    <source>
        <dbReference type="ARBA" id="ARBA00022771"/>
    </source>
</evidence>
<comment type="subcellular location">
    <subcellularLocation>
        <location evidence="1 14">Nucleus</location>
    </subcellularLocation>
</comment>
<dbReference type="PANTHER" id="PTHR10333:SF103">
    <property type="entry name" value="INHIBITOR OF GROWTH PROTEIN 3"/>
    <property type="match status" value="1"/>
</dbReference>
<evidence type="ECO:0000256" key="15">
    <source>
        <dbReference type="SAM" id="MobiDB-lite"/>
    </source>
</evidence>
<feature type="site" description="Histone H3K4me3 binding" evidence="11">
    <location>
        <position position="291"/>
    </location>
</feature>
<evidence type="ECO:0000256" key="13">
    <source>
        <dbReference type="PROSITE-ProRule" id="PRU00146"/>
    </source>
</evidence>
<dbReference type="InterPro" id="IPR028651">
    <property type="entry name" value="ING_fam"/>
</dbReference>
<keyword evidence="10 14" id="KW-0539">Nucleus</keyword>
<dbReference type="Gene3D" id="6.10.140.1740">
    <property type="match status" value="1"/>
</dbReference>
<dbReference type="GO" id="GO:0006325">
    <property type="term" value="P:chromatin organization"/>
    <property type="evidence" value="ECO:0007669"/>
    <property type="project" value="UniProtKB-KW"/>
</dbReference>
<feature type="binding site" evidence="12">
    <location>
        <position position="324"/>
    </location>
    <ligand>
        <name>Zn(2+)</name>
        <dbReference type="ChEBI" id="CHEBI:29105"/>
        <label>2</label>
    </ligand>
</feature>
<feature type="compositionally biased region" description="Acidic residues" evidence="15">
    <location>
        <begin position="252"/>
        <end position="273"/>
    </location>
</feature>
<dbReference type="Proteomes" id="UP000807306">
    <property type="component" value="Unassembled WGS sequence"/>
</dbReference>
<dbReference type="OrthoDB" id="5411773at2759"/>
<feature type="binding site" evidence="12">
    <location>
        <position position="283"/>
    </location>
    <ligand>
        <name>Zn(2+)</name>
        <dbReference type="ChEBI" id="CHEBI:29105"/>
        <label>1</label>
    </ligand>
</feature>
<feature type="binding site" evidence="12">
    <location>
        <position position="308"/>
    </location>
    <ligand>
        <name>Zn(2+)</name>
        <dbReference type="ChEBI" id="CHEBI:29105"/>
        <label>1</label>
    </ligand>
</feature>
<dbReference type="InterPro" id="IPR024610">
    <property type="entry name" value="ING_N_histone-binding"/>
</dbReference>
<dbReference type="InterPro" id="IPR019787">
    <property type="entry name" value="Znf_PHD-finger"/>
</dbReference>
<comment type="caution">
    <text evidence="17">The sequence shown here is derived from an EMBL/GenBank/DDBJ whole genome shotgun (WGS) entry which is preliminary data.</text>
</comment>